<keyword evidence="2" id="KW-0479">Metal-binding</keyword>
<sequence>MINNLFSYNWQVRKEWFEWCRNVQNEELTKERVGGMGSILHNLLHVINCEHIWISQMNGEPVSKKDFTKSTSLEEIIVFSNEIKKNTQQFLHTIEADLNEKILSVTTRKGVSYDFPYHKVLLHIVTHEVHHMGQLSVWAREIDKKPVSSDLIFREWK</sequence>
<accession>A0ABU9K6P9</accession>
<evidence type="ECO:0000313" key="4">
    <source>
        <dbReference type="Proteomes" id="UP001389717"/>
    </source>
</evidence>
<gene>
    <name evidence="3" type="ORF">AAEO50_03935</name>
</gene>
<evidence type="ECO:0000256" key="2">
    <source>
        <dbReference type="ARBA" id="ARBA00022723"/>
    </source>
</evidence>
<dbReference type="Pfam" id="PF05163">
    <property type="entry name" value="DinB"/>
    <property type="match status" value="1"/>
</dbReference>
<organism evidence="3 4">
    <name type="scientific">Rossellomorea oryzaecorticis</name>
    <dbReference type="NCBI Taxonomy" id="1396505"/>
    <lineage>
        <taxon>Bacteria</taxon>
        <taxon>Bacillati</taxon>
        <taxon>Bacillota</taxon>
        <taxon>Bacilli</taxon>
        <taxon>Bacillales</taxon>
        <taxon>Bacillaceae</taxon>
        <taxon>Rossellomorea</taxon>
    </lineage>
</organism>
<dbReference type="InterPro" id="IPR007837">
    <property type="entry name" value="DinB"/>
</dbReference>
<keyword evidence="4" id="KW-1185">Reference proteome</keyword>
<dbReference type="RefSeq" id="WP_341980661.1">
    <property type="nucleotide sequence ID" value="NZ_JBBYAF010000005.1"/>
</dbReference>
<protein>
    <submittedName>
        <fullName evidence="3">DinB family protein</fullName>
    </submittedName>
</protein>
<dbReference type="SUPFAM" id="SSF109854">
    <property type="entry name" value="DinB/YfiT-like putative metalloenzymes"/>
    <property type="match status" value="1"/>
</dbReference>
<evidence type="ECO:0000256" key="1">
    <source>
        <dbReference type="ARBA" id="ARBA00008635"/>
    </source>
</evidence>
<evidence type="ECO:0000313" key="3">
    <source>
        <dbReference type="EMBL" id="MEL3971421.1"/>
    </source>
</evidence>
<comment type="similarity">
    <text evidence="1">Belongs to the DinB family.</text>
</comment>
<dbReference type="PANTHER" id="PTHR37302">
    <property type="entry name" value="SLR1116 PROTEIN"/>
    <property type="match status" value="1"/>
</dbReference>
<reference evidence="3 4" key="1">
    <citation type="submission" date="2024-04" db="EMBL/GenBank/DDBJ databases">
        <title>Bacillus oryzaecorticis sp. nov., a moderately halophilic bacterium isolated from rice husks.</title>
        <authorList>
            <person name="Zhu H.-S."/>
        </authorList>
    </citation>
    <scope>NUCLEOTIDE SEQUENCE [LARGE SCALE GENOMIC DNA]</scope>
    <source>
        <strain evidence="3 4">ZC255</strain>
    </source>
</reference>
<dbReference type="PANTHER" id="PTHR37302:SF3">
    <property type="entry name" value="DAMAGE-INDUCIBLE PROTEIN DINB"/>
    <property type="match status" value="1"/>
</dbReference>
<dbReference type="EMBL" id="JBBYAF010000005">
    <property type="protein sequence ID" value="MEL3971421.1"/>
    <property type="molecule type" value="Genomic_DNA"/>
</dbReference>
<proteinExistence type="inferred from homology"/>
<comment type="caution">
    <text evidence="3">The sequence shown here is derived from an EMBL/GenBank/DDBJ whole genome shotgun (WGS) entry which is preliminary data.</text>
</comment>
<dbReference type="Proteomes" id="UP001389717">
    <property type="component" value="Unassembled WGS sequence"/>
</dbReference>
<name>A0ABU9K6P9_9BACI</name>
<dbReference type="Gene3D" id="1.20.120.450">
    <property type="entry name" value="dinb family like domain"/>
    <property type="match status" value="1"/>
</dbReference>
<dbReference type="InterPro" id="IPR034660">
    <property type="entry name" value="DinB/YfiT-like"/>
</dbReference>